<accession>J8DYE5</accession>
<feature type="non-terminal residue" evidence="2">
    <location>
        <position position="444"/>
    </location>
</feature>
<evidence type="ECO:0000256" key="1">
    <source>
        <dbReference type="SAM" id="Coils"/>
    </source>
</evidence>
<comment type="caution">
    <text evidence="2">The sequence shown here is derived from an EMBL/GenBank/DDBJ whole genome shotgun (WGS) entry which is preliminary data.</text>
</comment>
<evidence type="ECO:0000313" key="3">
    <source>
        <dbReference type="Proteomes" id="UP000006997"/>
    </source>
</evidence>
<dbReference type="EMBL" id="AHEN01000073">
    <property type="protein sequence ID" value="EJQ89776.1"/>
    <property type="molecule type" value="Genomic_DNA"/>
</dbReference>
<dbReference type="AlphaFoldDB" id="J8DYE5"/>
<proteinExistence type="predicted"/>
<dbReference type="Proteomes" id="UP000006997">
    <property type="component" value="Unassembled WGS sequence"/>
</dbReference>
<gene>
    <name evidence="2" type="ORF">II3_05758</name>
</gene>
<sequence>YVVGEDADGNEKITTIETVNGGSPYIVDEDAFQRWNRNGKHRFGFYTPETDNKDMTPARLLQLAKTELKKRVDTIVSYEVDAFDLSRIPGFEHELVYEGDTLRIKDISLTPPLYLEARVIAGDESHKDNRATKYKFGNYREIVDPNAELRRLYQKILSSLGDKVPKDLFDELSNRVDNTELTSEEALKRAEQAEKEAKASQDITNKVIEDLKNYQTTIIEQPTVPTSPPHKLEVNKTLWLDSSNPAKKILKIYRGNNTWERIVPDTSQAEKDLAKLIQDVGTVQGEVNQLKKDALKTQEDIKNIGVEVNKKVDRTWLDEEMKKKANADSVYTRDYVDKNLVGKQIYEVDKQANIKGFQDMNTKYDQTAEAIKLTATKDELKQTNQNVTSVTKTVNDVKITADENSKKITKVEGDFKNMQIGSVNLALDSEFICDVKNATANYSS</sequence>
<evidence type="ECO:0000313" key="2">
    <source>
        <dbReference type="EMBL" id="EJQ89776.1"/>
    </source>
</evidence>
<feature type="coiled-coil region" evidence="1">
    <location>
        <begin position="169"/>
        <end position="203"/>
    </location>
</feature>
<dbReference type="NCBIfam" id="TIGR01665">
    <property type="entry name" value="put_anti_recept"/>
    <property type="match status" value="1"/>
</dbReference>
<dbReference type="HOGENOM" id="CLU_617542_0_0_9"/>
<reference evidence="2 3" key="1">
    <citation type="submission" date="2012-04" db="EMBL/GenBank/DDBJ databases">
        <title>The Genome Sequence of Bacillus cereus MC67.</title>
        <authorList>
            <consortium name="The Broad Institute Genome Sequencing Platform"/>
            <consortium name="The Broad Institute Genome Sequencing Center for Infectious Disease"/>
            <person name="Feldgarden M."/>
            <person name="Van der Auwera G.A."/>
            <person name="Mahillon J."/>
            <person name="Duprez V."/>
            <person name="Timmery S."/>
            <person name="Mattelet C."/>
            <person name="Dierick K."/>
            <person name="Sun M."/>
            <person name="Yu Z."/>
            <person name="Zhu L."/>
            <person name="Hu X."/>
            <person name="Shank E.B."/>
            <person name="Swiecicka I."/>
            <person name="Hansen B.M."/>
            <person name="Andrup L."/>
            <person name="Young S.K."/>
            <person name="Zeng Q."/>
            <person name="Gargeya S."/>
            <person name="Fitzgerald M."/>
            <person name="Haas B."/>
            <person name="Abouelleil A."/>
            <person name="Alvarado L."/>
            <person name="Arachchi H.M."/>
            <person name="Berlin A."/>
            <person name="Chapman S.B."/>
            <person name="Goldberg J."/>
            <person name="Griggs A."/>
            <person name="Gujja S."/>
            <person name="Hansen M."/>
            <person name="Howarth C."/>
            <person name="Imamovic A."/>
            <person name="Larimer J."/>
            <person name="McCowen C."/>
            <person name="Montmayeur A."/>
            <person name="Murphy C."/>
            <person name="Neiman D."/>
            <person name="Pearson M."/>
            <person name="Priest M."/>
            <person name="Roberts A."/>
            <person name="Saif S."/>
            <person name="Shea T."/>
            <person name="Sisk P."/>
            <person name="Sykes S."/>
            <person name="Wortman J."/>
            <person name="Nusbaum C."/>
            <person name="Birren B."/>
        </authorList>
    </citation>
    <scope>NUCLEOTIDE SEQUENCE [LARGE SCALE GENOMIC DNA]</scope>
    <source>
        <strain evidence="2 3">MC67</strain>
    </source>
</reference>
<name>J8DYE5_BACCE</name>
<protein>
    <submittedName>
        <fullName evidence="2">Phage minor structural protein</fullName>
    </submittedName>
</protein>
<dbReference type="InterPro" id="IPR007119">
    <property type="entry name" value="Phage_tail_spike_N"/>
</dbReference>
<keyword evidence="1" id="KW-0175">Coiled coil</keyword>
<organism evidence="2 3">
    <name type="scientific">Bacillus cereus MC67</name>
    <dbReference type="NCBI Taxonomy" id="1053219"/>
    <lineage>
        <taxon>Bacteria</taxon>
        <taxon>Bacillati</taxon>
        <taxon>Bacillota</taxon>
        <taxon>Bacilli</taxon>
        <taxon>Bacillales</taxon>
        <taxon>Bacillaceae</taxon>
        <taxon>Bacillus</taxon>
        <taxon>Bacillus cereus group</taxon>
    </lineage>
</organism>
<feature type="non-terminal residue" evidence="2">
    <location>
        <position position="1"/>
    </location>
</feature>